<protein>
    <recommendedName>
        <fullName evidence="3">Phage protein</fullName>
    </recommendedName>
</protein>
<organism evidence="1 2">
    <name type="scientific">Stenotrophomonas maltophilia</name>
    <name type="common">Pseudomonas maltophilia</name>
    <name type="synonym">Xanthomonas maltophilia</name>
    <dbReference type="NCBI Taxonomy" id="40324"/>
    <lineage>
        <taxon>Bacteria</taxon>
        <taxon>Pseudomonadati</taxon>
        <taxon>Pseudomonadota</taxon>
        <taxon>Gammaproteobacteria</taxon>
        <taxon>Lysobacterales</taxon>
        <taxon>Lysobacteraceae</taxon>
        <taxon>Stenotrophomonas</taxon>
        <taxon>Stenotrophomonas maltophilia group</taxon>
    </lineage>
</organism>
<reference evidence="1 2" key="1">
    <citation type="submission" date="2016-05" db="EMBL/GenBank/DDBJ databases">
        <title>Draft Genome Sequences of Stenotrophomonas maltophilia Strains Sm32COP, Sm41DVV, Sm46PAILV, SmF3, SmF22, SmSOFb1 and SmCVFa1, Isolated from Different Manures, in France.</title>
        <authorList>
            <person name="Nazaret S."/>
            <person name="Bodilis J."/>
        </authorList>
    </citation>
    <scope>NUCLEOTIDE SEQUENCE [LARGE SCALE GENOMIC DNA]</scope>
    <source>
        <strain evidence="1 2">Sm46PAILV</strain>
    </source>
</reference>
<sequence>MAVIGNTMPTLLEASKLYTGDGTPLPVAELLTEQNPILDDIPWFEANQTTGERLAVRTGLPSAVYRKLNAGIPASKSRYADVTESTGMLTSLGKIDKALADLSPNPADFRVRENMGHFTAMNQTFADRLFYGDTDINPEQFLGFAPRFSTADPDDAENAVQLINGGGTGTDNASIWLIGWGKEGAYGIYPKGSKAGLVHQDYGVELVKDADGNEFPAYRDWFEWHHGIAVKDWRNIVRVANVDMSALTKDASAGADLIDLMVQAVEQINAPEAVKLAFYVPRTVRSFLRRQITNKDNVWLSMGEVAGRKAVQFDGIPVRRVDALSVNESAITFP</sequence>
<comment type="caution">
    <text evidence="1">The sequence shown here is derived from an EMBL/GenBank/DDBJ whole genome shotgun (WGS) entry which is preliminary data.</text>
</comment>
<gene>
    <name evidence="1" type="ORF">A9K58_00425</name>
</gene>
<dbReference type="AlphaFoldDB" id="A0A1A6Y6S1"/>
<accession>A0A1A6Y6S1</accession>
<dbReference type="EMBL" id="LYVJ01000001">
    <property type="protein sequence ID" value="OBU70451.1"/>
    <property type="molecule type" value="Genomic_DNA"/>
</dbReference>
<evidence type="ECO:0008006" key="3">
    <source>
        <dbReference type="Google" id="ProtNLM"/>
    </source>
</evidence>
<dbReference type="RefSeq" id="WP_065197449.1">
    <property type="nucleotide sequence ID" value="NZ_LYVJ01000001.1"/>
</dbReference>
<dbReference type="Proteomes" id="UP000092256">
    <property type="component" value="Unassembled WGS sequence"/>
</dbReference>
<evidence type="ECO:0000313" key="1">
    <source>
        <dbReference type="EMBL" id="OBU70451.1"/>
    </source>
</evidence>
<dbReference type="OrthoDB" id="1630256at2"/>
<dbReference type="NCBIfam" id="NF045672">
    <property type="entry name" value="MCP_gp7_epsi_15"/>
    <property type="match status" value="1"/>
</dbReference>
<name>A0A1A6Y6S1_STEMA</name>
<proteinExistence type="predicted"/>
<dbReference type="InterPro" id="IPR048813">
    <property type="entry name" value="GP7-like"/>
</dbReference>
<dbReference type="Pfam" id="PF20911">
    <property type="entry name" value="GP7"/>
    <property type="match status" value="1"/>
</dbReference>
<evidence type="ECO:0000313" key="2">
    <source>
        <dbReference type="Proteomes" id="UP000092256"/>
    </source>
</evidence>